<dbReference type="PANTHER" id="PTHR23505">
    <property type="entry name" value="SPINSTER"/>
    <property type="match status" value="1"/>
</dbReference>
<feature type="transmembrane region" description="Helical" evidence="6">
    <location>
        <begin position="403"/>
        <end position="419"/>
    </location>
</feature>
<comment type="subcellular location">
    <subcellularLocation>
        <location evidence="1">Membrane</location>
        <topology evidence="1">Multi-pass membrane protein</topology>
    </subcellularLocation>
</comment>
<feature type="transmembrane region" description="Helical" evidence="6">
    <location>
        <begin position="272"/>
        <end position="291"/>
    </location>
</feature>
<feature type="domain" description="Major facilitator superfamily (MFS) profile" evidence="7">
    <location>
        <begin position="14"/>
        <end position="423"/>
    </location>
</feature>
<gene>
    <name evidence="8" type="ORF">HF685_05355</name>
</gene>
<sequence length="433" mass="45761">MDSAAPPKLTNRWVALALLLGISIFNYGDRYLLSGLVDPIKAEFNVSDGFMGLLLGPAFAVFYSILAVPIAIFADRFSRINIICAGCVIWSIFTVLSGFADSAAMLAAARVGVGIGEAAFQAPAFSLIAAYFLPQQRGKAFAIMALSVYLGQILGYTAGPKIASYDDWRLAFKVMGASGFAVVALAWLVIKEPQREAPLKAANSTFTRMQKAGQFCVDLWQTFKKLVGARSYSFMMVGMGLGVMSGVAFGFWGPTLFSRVYEMTLIDAGSAFGAAFTIPGMVGALGFGVLADLLSKKGYGRSLMLSSFALAFATLAVLGAIWAANIENALIWAIPAGLLGGGWSVGIYAGLQYILPDRMRATGTALAMLVVNMLGFVIGPWAVGAFSDLLAIDGSALRQSLTIVVPVGLIGALLIWLGAKSLEQDQKLLAGED</sequence>
<name>A0A6H2DM87_9SPHN</name>
<evidence type="ECO:0000256" key="5">
    <source>
        <dbReference type="ARBA" id="ARBA00023136"/>
    </source>
</evidence>
<feature type="transmembrane region" description="Helical" evidence="6">
    <location>
        <begin position="170"/>
        <end position="190"/>
    </location>
</feature>
<dbReference type="EMBL" id="CP051217">
    <property type="protein sequence ID" value="QJB68776.1"/>
    <property type="molecule type" value="Genomic_DNA"/>
</dbReference>
<feature type="transmembrane region" description="Helical" evidence="6">
    <location>
        <begin position="111"/>
        <end position="133"/>
    </location>
</feature>
<reference evidence="8 9" key="1">
    <citation type="submission" date="2020-04" db="EMBL/GenBank/DDBJ databases">
        <title>Genome sequence for Sphingorhabdus sp. strain M1.</title>
        <authorList>
            <person name="Park S.-J."/>
        </authorList>
    </citation>
    <scope>NUCLEOTIDE SEQUENCE [LARGE SCALE GENOMIC DNA]</scope>
    <source>
        <strain evidence="8 9">JK6</strain>
    </source>
</reference>
<dbReference type="Pfam" id="PF07690">
    <property type="entry name" value="MFS_1"/>
    <property type="match status" value="1"/>
</dbReference>
<accession>A0A6H2DM87</accession>
<dbReference type="Gene3D" id="1.20.1250.20">
    <property type="entry name" value="MFS general substrate transporter like domains"/>
    <property type="match status" value="2"/>
</dbReference>
<protein>
    <submittedName>
        <fullName evidence="8">MFS transporter</fullName>
    </submittedName>
</protein>
<dbReference type="PROSITE" id="PS50850">
    <property type="entry name" value="MFS"/>
    <property type="match status" value="1"/>
</dbReference>
<evidence type="ECO:0000256" key="6">
    <source>
        <dbReference type="SAM" id="Phobius"/>
    </source>
</evidence>
<dbReference type="GO" id="GO:0022857">
    <property type="term" value="F:transmembrane transporter activity"/>
    <property type="evidence" value="ECO:0007669"/>
    <property type="project" value="InterPro"/>
</dbReference>
<evidence type="ECO:0000256" key="1">
    <source>
        <dbReference type="ARBA" id="ARBA00004141"/>
    </source>
</evidence>
<feature type="transmembrane region" description="Helical" evidence="6">
    <location>
        <begin position="303"/>
        <end position="324"/>
    </location>
</feature>
<feature type="transmembrane region" description="Helical" evidence="6">
    <location>
        <begin position="12"/>
        <end position="29"/>
    </location>
</feature>
<keyword evidence="3 6" id="KW-0812">Transmembrane</keyword>
<evidence type="ECO:0000256" key="2">
    <source>
        <dbReference type="ARBA" id="ARBA00022448"/>
    </source>
</evidence>
<feature type="transmembrane region" description="Helical" evidence="6">
    <location>
        <begin position="49"/>
        <end position="73"/>
    </location>
</feature>
<evidence type="ECO:0000256" key="4">
    <source>
        <dbReference type="ARBA" id="ARBA00022989"/>
    </source>
</evidence>
<evidence type="ECO:0000259" key="7">
    <source>
        <dbReference type="PROSITE" id="PS50850"/>
    </source>
</evidence>
<feature type="transmembrane region" description="Helical" evidence="6">
    <location>
        <begin position="140"/>
        <end position="158"/>
    </location>
</feature>
<dbReference type="InterPro" id="IPR036259">
    <property type="entry name" value="MFS_trans_sf"/>
</dbReference>
<dbReference type="GO" id="GO:0016020">
    <property type="term" value="C:membrane"/>
    <property type="evidence" value="ECO:0007669"/>
    <property type="project" value="UniProtKB-SubCell"/>
</dbReference>
<keyword evidence="2" id="KW-0813">Transport</keyword>
<keyword evidence="4 6" id="KW-1133">Transmembrane helix</keyword>
<keyword evidence="9" id="KW-1185">Reference proteome</keyword>
<dbReference type="InterPro" id="IPR011701">
    <property type="entry name" value="MFS"/>
</dbReference>
<evidence type="ECO:0000256" key="3">
    <source>
        <dbReference type="ARBA" id="ARBA00022692"/>
    </source>
</evidence>
<dbReference type="Proteomes" id="UP000501600">
    <property type="component" value="Chromosome"/>
</dbReference>
<dbReference type="RefSeq" id="WP_168818618.1">
    <property type="nucleotide sequence ID" value="NZ_CP051217.1"/>
</dbReference>
<proteinExistence type="predicted"/>
<dbReference type="PANTHER" id="PTHR23505:SF79">
    <property type="entry name" value="PROTEIN SPINSTER"/>
    <property type="match status" value="1"/>
</dbReference>
<evidence type="ECO:0000313" key="8">
    <source>
        <dbReference type="EMBL" id="QJB68776.1"/>
    </source>
</evidence>
<dbReference type="InterPro" id="IPR020846">
    <property type="entry name" value="MFS_dom"/>
</dbReference>
<feature type="transmembrane region" description="Helical" evidence="6">
    <location>
        <begin position="80"/>
        <end position="99"/>
    </location>
</feature>
<dbReference type="AlphaFoldDB" id="A0A6H2DM87"/>
<dbReference type="CDD" id="cd17328">
    <property type="entry name" value="MFS_spinster_like"/>
    <property type="match status" value="1"/>
</dbReference>
<feature type="transmembrane region" description="Helical" evidence="6">
    <location>
        <begin position="363"/>
        <end position="383"/>
    </location>
</feature>
<feature type="transmembrane region" description="Helical" evidence="6">
    <location>
        <begin position="330"/>
        <end position="351"/>
    </location>
</feature>
<dbReference type="InterPro" id="IPR044770">
    <property type="entry name" value="MFS_spinster-like"/>
</dbReference>
<dbReference type="SUPFAM" id="SSF103473">
    <property type="entry name" value="MFS general substrate transporter"/>
    <property type="match status" value="1"/>
</dbReference>
<keyword evidence="5 6" id="KW-0472">Membrane</keyword>
<dbReference type="KEGG" id="phao:HF685_05355"/>
<evidence type="ECO:0000313" key="9">
    <source>
        <dbReference type="Proteomes" id="UP000501600"/>
    </source>
</evidence>
<feature type="transmembrane region" description="Helical" evidence="6">
    <location>
        <begin position="232"/>
        <end position="252"/>
    </location>
</feature>
<organism evidence="8 9">
    <name type="scientific">Parasphingorhabdus halotolerans</name>
    <dbReference type="NCBI Taxonomy" id="2725558"/>
    <lineage>
        <taxon>Bacteria</taxon>
        <taxon>Pseudomonadati</taxon>
        <taxon>Pseudomonadota</taxon>
        <taxon>Alphaproteobacteria</taxon>
        <taxon>Sphingomonadales</taxon>
        <taxon>Sphingomonadaceae</taxon>
        <taxon>Parasphingorhabdus</taxon>
    </lineage>
</organism>